<dbReference type="PANTHER" id="PTHR33221:SF15">
    <property type="entry name" value="HTH-TYPE TRANSCRIPTIONAL REGULATOR YWGB-RELATED"/>
    <property type="match status" value="1"/>
</dbReference>
<keyword evidence="2" id="KW-1185">Reference proteome</keyword>
<dbReference type="SUPFAM" id="SSF46785">
    <property type="entry name" value="Winged helix' DNA-binding domain"/>
    <property type="match status" value="1"/>
</dbReference>
<protein>
    <submittedName>
        <fullName evidence="1">Rrf2 family transcriptional regulator</fullName>
    </submittedName>
</protein>
<accession>A0ABS7XVA6</accession>
<dbReference type="Gene3D" id="1.10.10.10">
    <property type="entry name" value="Winged helix-like DNA-binding domain superfamily/Winged helix DNA-binding domain"/>
    <property type="match status" value="1"/>
</dbReference>
<evidence type="ECO:0000313" key="1">
    <source>
        <dbReference type="EMBL" id="MCA0132951.1"/>
    </source>
</evidence>
<name>A0ABS7XVA6_9FLAO</name>
<dbReference type="InterPro" id="IPR000944">
    <property type="entry name" value="Tscrpt_reg_Rrf2"/>
</dbReference>
<dbReference type="InterPro" id="IPR036390">
    <property type="entry name" value="WH_DNA-bd_sf"/>
</dbReference>
<gene>
    <name evidence="1" type="ORF">LBU54_10190</name>
</gene>
<dbReference type="PROSITE" id="PS51197">
    <property type="entry name" value="HTH_RRF2_2"/>
    <property type="match status" value="1"/>
</dbReference>
<dbReference type="Pfam" id="PF02082">
    <property type="entry name" value="Rrf2"/>
    <property type="match status" value="1"/>
</dbReference>
<organism evidence="1 2">
    <name type="scientific">Winogradskyella alexanderae</name>
    <dbReference type="NCBI Taxonomy" id="2877123"/>
    <lineage>
        <taxon>Bacteria</taxon>
        <taxon>Pseudomonadati</taxon>
        <taxon>Bacteroidota</taxon>
        <taxon>Flavobacteriia</taxon>
        <taxon>Flavobacteriales</taxon>
        <taxon>Flavobacteriaceae</taxon>
        <taxon>Winogradskyella</taxon>
    </lineage>
</organism>
<dbReference type="Proteomes" id="UP001198901">
    <property type="component" value="Unassembled WGS sequence"/>
</dbReference>
<dbReference type="PANTHER" id="PTHR33221">
    <property type="entry name" value="WINGED HELIX-TURN-HELIX TRANSCRIPTIONAL REGULATOR, RRF2 FAMILY"/>
    <property type="match status" value="1"/>
</dbReference>
<sequence>MFSKACEYGIKAAIYIAVNSAENKRVSPKEISENIDSPQAFTAKILQALVRHNIITSVRGAYGGFEIDKTKIETTKLSQIVYAIDGDSIYNGCGLGLHICDENHPCPVHDKFKLVREELRDMLDNTTLEQLALEIKSGVSFLKT</sequence>
<comment type="caution">
    <text evidence="1">The sequence shown here is derived from an EMBL/GenBank/DDBJ whole genome shotgun (WGS) entry which is preliminary data.</text>
</comment>
<dbReference type="RefSeq" id="WP_224528998.1">
    <property type="nucleotide sequence ID" value="NZ_JAIUJR010000006.1"/>
</dbReference>
<reference evidence="2" key="1">
    <citation type="submission" date="2023-07" db="EMBL/GenBank/DDBJ databases">
        <authorList>
            <person name="Yue Y."/>
        </authorList>
    </citation>
    <scope>NUCLEOTIDE SEQUENCE [LARGE SCALE GENOMIC DNA]</scope>
    <source>
        <strain evidence="2">D23</strain>
    </source>
</reference>
<dbReference type="EMBL" id="JAIUJR010000006">
    <property type="protein sequence ID" value="MCA0132951.1"/>
    <property type="molecule type" value="Genomic_DNA"/>
</dbReference>
<proteinExistence type="predicted"/>
<evidence type="ECO:0000313" key="2">
    <source>
        <dbReference type="Proteomes" id="UP001198901"/>
    </source>
</evidence>
<dbReference type="InterPro" id="IPR036388">
    <property type="entry name" value="WH-like_DNA-bd_sf"/>
</dbReference>
<dbReference type="NCBIfam" id="TIGR00738">
    <property type="entry name" value="rrf2_super"/>
    <property type="match status" value="1"/>
</dbReference>